<dbReference type="PANTHER" id="PTHR43023:SF6">
    <property type="entry name" value="INTERMEMBRANE PHOSPHOLIPID TRANSPORT SYSTEM ATP-BINDING PROTEIN MLAF"/>
    <property type="match status" value="1"/>
</dbReference>
<dbReference type="SMART" id="SM00382">
    <property type="entry name" value="AAA"/>
    <property type="match status" value="1"/>
</dbReference>
<dbReference type="PROSITE" id="PS00211">
    <property type="entry name" value="ABC_TRANSPORTER_1"/>
    <property type="match status" value="1"/>
</dbReference>
<keyword evidence="2" id="KW-0547">Nucleotide-binding</keyword>
<dbReference type="InterPro" id="IPR003439">
    <property type="entry name" value="ABC_transporter-like_ATP-bd"/>
</dbReference>
<protein>
    <submittedName>
        <fullName evidence="5">Phospholipid/cholesterol/gamma-HCH transport system ATP-binding protein</fullName>
    </submittedName>
</protein>
<sequence>MSSDISNTTKQAWNIELKQLTIGFGEHIVLNDINATIPAGKITMILGGSGCGKSTLLRHIIGLKRPLSGSIFLGNQDFFSLPNKDFKRLRRHMGVLFQDGALLGSLSVAENIALPLTEHIKIEKPLINELVAQRLKLVGLEDFGNHYPSELSGGMKKRAGLARAIVVNPQILLCDEPTSGLDPINSAKMDRLLLSLKAQFPFMTIVVVSHDLASMEAIADHVLLLADKTLVFEGSKDNLKNSTNEYIVQFLNRKFDLEKIKQSEGQPLNINPEIKKRIDQWLEQ</sequence>
<dbReference type="AlphaFoldDB" id="A0A1M7S6P5"/>
<keyword evidence="3 5" id="KW-0067">ATP-binding</keyword>
<dbReference type="PROSITE" id="PS50893">
    <property type="entry name" value="ABC_TRANSPORTER_2"/>
    <property type="match status" value="1"/>
</dbReference>
<name>A0A1M7S6P5_9BACT</name>
<dbReference type="EMBL" id="FRDI01000003">
    <property type="protein sequence ID" value="SHN54083.1"/>
    <property type="molecule type" value="Genomic_DNA"/>
</dbReference>
<proteinExistence type="predicted"/>
<accession>A0A1M7S6P5</accession>
<keyword evidence="1" id="KW-0813">Transport</keyword>
<gene>
    <name evidence="5" type="ORF">SAMN02745728_00491</name>
</gene>
<dbReference type="PANTHER" id="PTHR43023">
    <property type="entry name" value="PROTEIN TRIGALACTOSYLDIACYLGLYCEROL 3, CHLOROPLASTIC"/>
    <property type="match status" value="1"/>
</dbReference>
<feature type="domain" description="ABC transporter" evidence="4">
    <location>
        <begin position="15"/>
        <end position="252"/>
    </location>
</feature>
<reference evidence="5 6" key="1">
    <citation type="submission" date="2016-12" db="EMBL/GenBank/DDBJ databases">
        <authorList>
            <person name="Song W.-J."/>
            <person name="Kurnit D.M."/>
        </authorList>
    </citation>
    <scope>NUCLEOTIDE SEQUENCE [LARGE SCALE GENOMIC DNA]</scope>
    <source>
        <strain evidence="5 6">DSM 11393</strain>
    </source>
</reference>
<evidence type="ECO:0000313" key="5">
    <source>
        <dbReference type="EMBL" id="SHN54083.1"/>
    </source>
</evidence>
<organism evidence="5 6">
    <name type="scientific">Desulfovibrio litoralis DSM 11393</name>
    <dbReference type="NCBI Taxonomy" id="1121455"/>
    <lineage>
        <taxon>Bacteria</taxon>
        <taxon>Pseudomonadati</taxon>
        <taxon>Thermodesulfobacteriota</taxon>
        <taxon>Desulfovibrionia</taxon>
        <taxon>Desulfovibrionales</taxon>
        <taxon>Desulfovibrionaceae</taxon>
        <taxon>Desulfovibrio</taxon>
    </lineage>
</organism>
<dbReference type="GO" id="GO:0016887">
    <property type="term" value="F:ATP hydrolysis activity"/>
    <property type="evidence" value="ECO:0007669"/>
    <property type="project" value="InterPro"/>
</dbReference>
<dbReference type="Proteomes" id="UP000186469">
    <property type="component" value="Unassembled WGS sequence"/>
</dbReference>
<keyword evidence="6" id="KW-1185">Reference proteome</keyword>
<dbReference type="InterPro" id="IPR003593">
    <property type="entry name" value="AAA+_ATPase"/>
</dbReference>
<dbReference type="Gene3D" id="3.40.50.300">
    <property type="entry name" value="P-loop containing nucleotide triphosphate hydrolases"/>
    <property type="match status" value="1"/>
</dbReference>
<dbReference type="CDD" id="cd03261">
    <property type="entry name" value="ABC_Org_Solvent_Resistant"/>
    <property type="match status" value="1"/>
</dbReference>
<dbReference type="GO" id="GO:0005524">
    <property type="term" value="F:ATP binding"/>
    <property type="evidence" value="ECO:0007669"/>
    <property type="project" value="UniProtKB-KW"/>
</dbReference>
<dbReference type="SUPFAM" id="SSF52540">
    <property type="entry name" value="P-loop containing nucleoside triphosphate hydrolases"/>
    <property type="match status" value="1"/>
</dbReference>
<evidence type="ECO:0000256" key="1">
    <source>
        <dbReference type="ARBA" id="ARBA00022448"/>
    </source>
</evidence>
<dbReference type="InterPro" id="IPR027417">
    <property type="entry name" value="P-loop_NTPase"/>
</dbReference>
<dbReference type="OrthoDB" id="9809450at2"/>
<evidence type="ECO:0000256" key="2">
    <source>
        <dbReference type="ARBA" id="ARBA00022741"/>
    </source>
</evidence>
<evidence type="ECO:0000313" key="6">
    <source>
        <dbReference type="Proteomes" id="UP000186469"/>
    </source>
</evidence>
<dbReference type="STRING" id="1121455.SAMN02745728_00491"/>
<dbReference type="RefSeq" id="WP_072696177.1">
    <property type="nucleotide sequence ID" value="NZ_FRDI01000003.1"/>
</dbReference>
<dbReference type="InterPro" id="IPR017871">
    <property type="entry name" value="ABC_transporter-like_CS"/>
</dbReference>
<dbReference type="Pfam" id="PF00005">
    <property type="entry name" value="ABC_tran"/>
    <property type="match status" value="1"/>
</dbReference>
<evidence type="ECO:0000256" key="3">
    <source>
        <dbReference type="ARBA" id="ARBA00022840"/>
    </source>
</evidence>
<evidence type="ECO:0000259" key="4">
    <source>
        <dbReference type="PROSITE" id="PS50893"/>
    </source>
</evidence>